<sequence>MNQLVAKGLRKISPEERVEAIHPVSGGDINQAYYVRTNEQEYFVKLNRQMKLGFFKFEERGLKLIRATNTIDVPDVLGCLEADGIPMLWLEWIEGERTNETDRLLGERLAALHLADAEGYGLDGECYIGKLPQESRLMDDWVEYYRDFRLAGQWKRGKANGRIGQAREKRLVKLMERLDEWIPRTPKSSLLHGDLWGGNWMPGPGGNPYLIDPAVLFGDREMDLAFTELFGGFSRRFYEAYESVFPLPPEYEDRKELYQLYYLLVHLNLFGESYGPAVDRILRKYAG</sequence>
<dbReference type="SUPFAM" id="SSF56112">
    <property type="entry name" value="Protein kinase-like (PK-like)"/>
    <property type="match status" value="1"/>
</dbReference>
<reference evidence="2 3" key="1">
    <citation type="submission" date="2019-06" db="EMBL/GenBank/DDBJ databases">
        <title>Genome sequence of Ureibacillus terrenus.</title>
        <authorList>
            <person name="Maclea K.S."/>
            <person name="Simoes M."/>
        </authorList>
    </citation>
    <scope>NUCLEOTIDE SEQUENCE [LARGE SCALE GENOMIC DNA]</scope>
    <source>
        <strain evidence="2 3">ATCC BAA-384</strain>
    </source>
</reference>
<evidence type="ECO:0000313" key="2">
    <source>
        <dbReference type="EMBL" id="TQE91966.1"/>
    </source>
</evidence>
<proteinExistence type="inferred from homology"/>
<gene>
    <name evidence="2" type="ORF">FKZ59_02420</name>
</gene>
<comment type="caution">
    <text evidence="2">The sequence shown here is derived from an EMBL/GenBank/DDBJ whole genome shotgun (WGS) entry which is preliminary data.</text>
</comment>
<organism evidence="2 3">
    <name type="scientific">Ureibacillus terrenus</name>
    <dbReference type="NCBI Taxonomy" id="118246"/>
    <lineage>
        <taxon>Bacteria</taxon>
        <taxon>Bacillati</taxon>
        <taxon>Bacillota</taxon>
        <taxon>Bacilli</taxon>
        <taxon>Bacillales</taxon>
        <taxon>Caryophanaceae</taxon>
        <taxon>Ureibacillus</taxon>
    </lineage>
</organism>
<dbReference type="GO" id="GO:0016301">
    <property type="term" value="F:kinase activity"/>
    <property type="evidence" value="ECO:0007669"/>
    <property type="project" value="UniProtKB-UniRule"/>
</dbReference>
<keyword evidence="1" id="KW-0808">Transferase</keyword>
<dbReference type="Pfam" id="PF03881">
    <property type="entry name" value="Fructosamin_kin"/>
    <property type="match status" value="1"/>
</dbReference>
<dbReference type="InterPro" id="IPR016477">
    <property type="entry name" value="Fructo-/Ketosamine-3-kinase"/>
</dbReference>
<dbReference type="PANTHER" id="PTHR12149:SF8">
    <property type="entry name" value="PROTEIN-RIBULOSAMINE 3-KINASE"/>
    <property type="match status" value="1"/>
</dbReference>
<dbReference type="PIRSF" id="PIRSF006221">
    <property type="entry name" value="Ketosamine-3-kinase"/>
    <property type="match status" value="1"/>
</dbReference>
<dbReference type="Gene3D" id="3.90.1200.10">
    <property type="match status" value="1"/>
</dbReference>
<dbReference type="EMBL" id="VIGD01000002">
    <property type="protein sequence ID" value="TQE91966.1"/>
    <property type="molecule type" value="Genomic_DNA"/>
</dbReference>
<keyword evidence="3" id="KW-1185">Reference proteome</keyword>
<comment type="similarity">
    <text evidence="1">Belongs to the fructosamine kinase family.</text>
</comment>
<dbReference type="Proteomes" id="UP000315753">
    <property type="component" value="Unassembled WGS sequence"/>
</dbReference>
<evidence type="ECO:0000256" key="1">
    <source>
        <dbReference type="PIRNR" id="PIRNR006221"/>
    </source>
</evidence>
<dbReference type="OrthoDB" id="5291879at2"/>
<evidence type="ECO:0000313" key="3">
    <source>
        <dbReference type="Proteomes" id="UP000315753"/>
    </source>
</evidence>
<dbReference type="InterPro" id="IPR011009">
    <property type="entry name" value="Kinase-like_dom_sf"/>
</dbReference>
<dbReference type="PANTHER" id="PTHR12149">
    <property type="entry name" value="FRUCTOSAMINE 3 KINASE-RELATED PROTEIN"/>
    <property type="match status" value="1"/>
</dbReference>
<name>A0A540V5C8_9BACL</name>
<protein>
    <submittedName>
        <fullName evidence="2">Fructosamine kinase family protein</fullName>
    </submittedName>
</protein>
<dbReference type="Gene3D" id="3.30.200.20">
    <property type="entry name" value="Phosphorylase Kinase, domain 1"/>
    <property type="match status" value="1"/>
</dbReference>
<accession>A0A540V5C8</accession>
<keyword evidence="1 2" id="KW-0418">Kinase</keyword>
<dbReference type="AlphaFoldDB" id="A0A540V5C8"/>